<feature type="compositionally biased region" description="Basic residues" evidence="2">
    <location>
        <begin position="114"/>
        <end position="123"/>
    </location>
</feature>
<evidence type="ECO:0000256" key="2">
    <source>
        <dbReference type="SAM" id="MobiDB-lite"/>
    </source>
</evidence>
<evidence type="ECO:0000313" key="4">
    <source>
        <dbReference type="EMBL" id="OKL59629.1"/>
    </source>
</evidence>
<dbReference type="SMART" id="SM00355">
    <property type="entry name" value="ZnF_C2H2"/>
    <property type="match status" value="3"/>
</dbReference>
<dbReference type="GO" id="GO:0006357">
    <property type="term" value="P:regulation of transcription by RNA polymerase II"/>
    <property type="evidence" value="ECO:0007669"/>
    <property type="project" value="TreeGrafter"/>
</dbReference>
<dbReference type="GO" id="GO:0005634">
    <property type="term" value="C:nucleus"/>
    <property type="evidence" value="ECO:0007669"/>
    <property type="project" value="TreeGrafter"/>
</dbReference>
<dbReference type="Gene3D" id="3.30.160.60">
    <property type="entry name" value="Classic Zinc Finger"/>
    <property type="match status" value="2"/>
</dbReference>
<accession>A0A225AVK0</accession>
<feature type="compositionally biased region" description="Basic residues" evidence="2">
    <location>
        <begin position="523"/>
        <end position="533"/>
    </location>
</feature>
<comment type="caution">
    <text evidence="4">The sequence shown here is derived from an EMBL/GenBank/DDBJ whole genome shotgun (WGS) entry which is preliminary data.</text>
</comment>
<dbReference type="PANTHER" id="PTHR46179">
    <property type="entry name" value="ZINC FINGER PROTEIN"/>
    <property type="match status" value="1"/>
</dbReference>
<dbReference type="GeneID" id="31004828"/>
<feature type="region of interest" description="Disordered" evidence="2">
    <location>
        <begin position="91"/>
        <end position="169"/>
    </location>
</feature>
<feature type="compositionally biased region" description="Low complexity" evidence="2">
    <location>
        <begin position="13"/>
        <end position="22"/>
    </location>
</feature>
<reference evidence="4 5" key="1">
    <citation type="submission" date="2015-06" db="EMBL/GenBank/DDBJ databases">
        <title>Talaromyces atroroseus IBT 11181 draft genome.</title>
        <authorList>
            <person name="Rasmussen K.B."/>
            <person name="Rasmussen S."/>
            <person name="Petersen B."/>
            <person name="Sicheritz-Ponten T."/>
            <person name="Mortensen U.H."/>
            <person name="Thrane U."/>
        </authorList>
    </citation>
    <scope>NUCLEOTIDE SEQUENCE [LARGE SCALE GENOMIC DNA]</scope>
    <source>
        <strain evidence="4 5">IBT 11181</strain>
    </source>
</reference>
<feature type="region of interest" description="Disordered" evidence="2">
    <location>
        <begin position="1"/>
        <end position="26"/>
    </location>
</feature>
<dbReference type="InterPro" id="IPR013087">
    <property type="entry name" value="Znf_C2H2_type"/>
</dbReference>
<dbReference type="Proteomes" id="UP000214365">
    <property type="component" value="Unassembled WGS sequence"/>
</dbReference>
<dbReference type="SUPFAM" id="SSF57667">
    <property type="entry name" value="beta-beta-alpha zinc fingers"/>
    <property type="match status" value="1"/>
</dbReference>
<evidence type="ECO:0000313" key="5">
    <source>
        <dbReference type="Proteomes" id="UP000214365"/>
    </source>
</evidence>
<organism evidence="4 5">
    <name type="scientific">Talaromyces atroroseus</name>
    <dbReference type="NCBI Taxonomy" id="1441469"/>
    <lineage>
        <taxon>Eukaryota</taxon>
        <taxon>Fungi</taxon>
        <taxon>Dikarya</taxon>
        <taxon>Ascomycota</taxon>
        <taxon>Pezizomycotina</taxon>
        <taxon>Eurotiomycetes</taxon>
        <taxon>Eurotiomycetidae</taxon>
        <taxon>Eurotiales</taxon>
        <taxon>Trichocomaceae</taxon>
        <taxon>Talaromyces</taxon>
        <taxon>Talaromyces sect. Trachyspermi</taxon>
    </lineage>
</organism>
<dbReference type="OrthoDB" id="6077919at2759"/>
<dbReference type="PANTHER" id="PTHR46179:SF19">
    <property type="entry name" value="C2H2 FINGER DOMAIN TRANSCRIPTION FACTOR (EUROFUNG)-RELATED"/>
    <property type="match status" value="1"/>
</dbReference>
<keyword evidence="1" id="KW-0862">Zinc</keyword>
<gene>
    <name evidence="4" type="ORF">UA08_05072</name>
</gene>
<keyword evidence="1" id="KW-0863">Zinc-finger</keyword>
<dbReference type="InterPro" id="IPR036236">
    <property type="entry name" value="Znf_C2H2_sf"/>
</dbReference>
<feature type="domain" description="C2H2-type" evidence="3">
    <location>
        <begin position="412"/>
        <end position="442"/>
    </location>
</feature>
<protein>
    <recommendedName>
        <fullName evidence="3">C2H2-type domain-containing protein</fullName>
    </recommendedName>
</protein>
<keyword evidence="5" id="KW-1185">Reference proteome</keyword>
<evidence type="ECO:0000259" key="3">
    <source>
        <dbReference type="PROSITE" id="PS50157"/>
    </source>
</evidence>
<keyword evidence="1" id="KW-0479">Metal-binding</keyword>
<sequence length="533" mass="58817">MSRSSRCSLESRPPSTASSTPTEADLRNTRGYFLFVEEPSNHTVHGWQRAAFMLSDVYDSDDALNRSPGLKPSVIKYGPDESIPPFLQEKQQRALGDGKQQSSTSPTSSESRSPKYRRRRRKPQSSLGDAVLIGFLDPNRPDIARQAGQETLGPDSDESEDDKRNRATLTSSLPVVTRASDFAKNALELIPDVQARNNTSLPSIKELVPQEAIFSTKPPPLQTSLEPLRRPRQDSLADSSVGKYTISSSNKYEILPALQAPTPSAVGSPDNTQSLPSIRSAVFAELESNPSTPFHMLTPQLTRGTSTQSELSISRVSTAPASDSFQIPTPFSHPSPMSLKEMATTSPVSQSQYMMQPPSLTPDTSNMTSYSESSLRQTSIGQSPANNYPTPTEPRLVMDERSDTLVSGTNLFKCPYPGCTAAAFQTQYLLNSHANVHSQDRPHFCPVIGCSRGIGGKGFKRKNEMIRHGLVHDSPGYVCPFCTDQQHKYPRPDNLQRHVRVHHVDKNKDDPELRNVLAQRPKGSGRGRRRRVH</sequence>
<dbReference type="RefSeq" id="XP_020119750.1">
    <property type="nucleotide sequence ID" value="XM_020267825.1"/>
</dbReference>
<proteinExistence type="predicted"/>
<feature type="compositionally biased region" description="Low complexity" evidence="2">
    <location>
        <begin position="102"/>
        <end position="111"/>
    </location>
</feature>
<dbReference type="InterPro" id="IPR051061">
    <property type="entry name" value="Zinc_finger_trans_reg"/>
</dbReference>
<feature type="region of interest" description="Disordered" evidence="2">
    <location>
        <begin position="503"/>
        <end position="533"/>
    </location>
</feature>
<dbReference type="AlphaFoldDB" id="A0A225AVK0"/>
<feature type="compositionally biased region" description="Basic and acidic residues" evidence="2">
    <location>
        <begin position="503"/>
        <end position="513"/>
    </location>
</feature>
<dbReference type="PROSITE" id="PS50157">
    <property type="entry name" value="ZINC_FINGER_C2H2_2"/>
    <property type="match status" value="1"/>
</dbReference>
<dbReference type="EMBL" id="LFMY01000007">
    <property type="protein sequence ID" value="OKL59629.1"/>
    <property type="molecule type" value="Genomic_DNA"/>
</dbReference>
<evidence type="ECO:0000256" key="1">
    <source>
        <dbReference type="PROSITE-ProRule" id="PRU00042"/>
    </source>
</evidence>
<dbReference type="STRING" id="1441469.A0A225AVK0"/>
<name>A0A225AVK0_TALAT</name>
<dbReference type="GO" id="GO:0008270">
    <property type="term" value="F:zinc ion binding"/>
    <property type="evidence" value="ECO:0007669"/>
    <property type="project" value="UniProtKB-KW"/>
</dbReference>